<accession>A0A2K9F2Q3</accession>
<protein>
    <submittedName>
        <fullName evidence="2">Uncharacterized protein</fullName>
    </submittedName>
</protein>
<dbReference type="AlphaFoldDB" id="A0A2K9F2Q3"/>
<dbReference type="Proteomes" id="UP000233742">
    <property type="component" value="Chromosome"/>
</dbReference>
<evidence type="ECO:0000256" key="1">
    <source>
        <dbReference type="SAM" id="MobiDB-lite"/>
    </source>
</evidence>
<organism evidence="2 3">
    <name type="scientific">Paracoccus tegillarcae</name>
    <dbReference type="NCBI Taxonomy" id="1529068"/>
    <lineage>
        <taxon>Bacteria</taxon>
        <taxon>Pseudomonadati</taxon>
        <taxon>Pseudomonadota</taxon>
        <taxon>Alphaproteobacteria</taxon>
        <taxon>Rhodobacterales</taxon>
        <taxon>Paracoccaceae</taxon>
        <taxon>Paracoccus</taxon>
    </lineage>
</organism>
<feature type="region of interest" description="Disordered" evidence="1">
    <location>
        <begin position="149"/>
        <end position="171"/>
    </location>
</feature>
<dbReference type="EMBL" id="CP025408">
    <property type="protein sequence ID" value="AUH33421.1"/>
    <property type="molecule type" value="Genomic_DNA"/>
</dbReference>
<sequence length="171" mass="19243">MVDLDRQIFGFPDRTFLQLRRKLQALPQLGLSNGRLCREYLTEGLSVCYILAPDRVGTLICIAGIRPPETLWNWTGAAYWAQHTISLIEAIKDMPRQPWVAPVLTGETSDAGISLSDYRRRSNEEREVLRMRALNNCLTNYLALGQQNGTASTRKARGQNFPGFPPNAADH</sequence>
<keyword evidence="3" id="KW-1185">Reference proteome</keyword>
<dbReference type="KEGG" id="paro:CUV01_08475"/>
<reference evidence="2 3" key="1">
    <citation type="submission" date="2017-12" db="EMBL/GenBank/DDBJ databases">
        <authorList>
            <person name="Hurst M.R.H."/>
        </authorList>
    </citation>
    <scope>NUCLEOTIDE SEQUENCE [LARGE SCALE GENOMIC DNA]</scope>
    <source>
        <strain evidence="2 3">BM15</strain>
    </source>
</reference>
<gene>
    <name evidence="2" type="ORF">CUV01_08475</name>
</gene>
<evidence type="ECO:0000313" key="3">
    <source>
        <dbReference type="Proteomes" id="UP000233742"/>
    </source>
</evidence>
<name>A0A2K9F2Q3_9RHOB</name>
<proteinExistence type="predicted"/>
<evidence type="ECO:0000313" key="2">
    <source>
        <dbReference type="EMBL" id="AUH33421.1"/>
    </source>
</evidence>